<name>A0A0G4GA22_9ALVE</name>
<dbReference type="PANTHER" id="PTHR43037">
    <property type="entry name" value="UNNAMED PRODUCT-RELATED"/>
    <property type="match status" value="1"/>
</dbReference>
<feature type="compositionally biased region" description="Polar residues" evidence="3">
    <location>
        <begin position="668"/>
        <end position="683"/>
    </location>
</feature>
<dbReference type="GO" id="GO:0016787">
    <property type="term" value="F:hydrolase activity"/>
    <property type="evidence" value="ECO:0007669"/>
    <property type="project" value="UniProtKB-KW"/>
</dbReference>
<protein>
    <recommendedName>
        <fullName evidence="5">Phospholipase/carboxylesterase/thioesterase domain-containing protein</fullName>
    </recommendedName>
</protein>
<feature type="region of interest" description="Disordered" evidence="3">
    <location>
        <begin position="260"/>
        <end position="291"/>
    </location>
</feature>
<dbReference type="PANTHER" id="PTHR43037:SF5">
    <property type="entry name" value="FERULOYL ESTERASE"/>
    <property type="match status" value="1"/>
</dbReference>
<sequence length="855" mass="92786">MKASLYFSLLFSVLRHASPLPIDADAITVSGWSPIPPDTSTVAARGKAGGFEKILVETAASGRREGFLRMPQKKKTGALPESMLLVSKSAQSDSETLLPKFSQISPQDSKPSDSKKPAFPLSTLPVLPSFSSSPSQSAPAKEDSIPLVLFLHPWMPLGEKASSESERDRQRVEEIEEVARLSEYADAYGFALAFPVGLNGLFGNAAWNAGEGCCQPNATVNDVEFLERFVDTLLNRDTPPSWGAELPSVETVSSVLQGSASLHGQRETNLRGGLRSSQKPEKTAAEAQEAFPSPTVRLDEKKPVSLRLDPSRVFAFGFSNGGGMVELLLCTSASVRLRGAVSVGGASFTKEFPSCHPNASVKEGVADVLLIHGRQDSVVSWEANVAGFVPHASLEDDFDRWVAEAGAREGGSCEEKEGSVEGEVSRRSVVCEDPGKGPRQRLELLEILVGGHEWYRSNRFDSSAYALKIFGLTSPDASPPPPVIPEVERNETLRVVRSYTATSGNGRALLDPGRNYTSFSRDLKPSGCAASPFFEASVSTDADSLSASLFANGRLWGQQEGQQKVEFEVEEPEGGRWELKVEGQCKEGAETCEVSEVHKLQERSGCRDRRQMTFTPFEVVSLRSPLNSLLFLPPSEEDKDIPNGSGKEVGGESGDTDPVLSSLKFRTPTAQVSSPHASKNVSETFIGGGSRERERGTASCVIFEVPAEAPEYQITGARVSVKVLQSDSRPPVSFPEAVEILTGWEEGDVRGRVKVSECEQTEDTSLQSEVFEAAAVREEIERGEEDAEERHRSVSFSSRVFSCSFSFLFPIDASPLLFVLDYGDSFRTSPTTLTGTIDTWISFQKKDAKEKDILV</sequence>
<feature type="domain" description="Phospholipase/carboxylesterase/thioesterase" evidence="5">
    <location>
        <begin position="301"/>
        <end position="381"/>
    </location>
</feature>
<evidence type="ECO:0000256" key="2">
    <source>
        <dbReference type="ARBA" id="ARBA00022801"/>
    </source>
</evidence>
<evidence type="ECO:0000256" key="4">
    <source>
        <dbReference type="SAM" id="SignalP"/>
    </source>
</evidence>
<gene>
    <name evidence="6" type="ORF">Cvel_20944</name>
</gene>
<dbReference type="InterPro" id="IPR050955">
    <property type="entry name" value="Plant_Biomass_Hydrol_Est"/>
</dbReference>
<dbReference type="InterPro" id="IPR029058">
    <property type="entry name" value="AB_hydrolase_fold"/>
</dbReference>
<organism evidence="6">
    <name type="scientific">Chromera velia CCMP2878</name>
    <dbReference type="NCBI Taxonomy" id="1169474"/>
    <lineage>
        <taxon>Eukaryota</taxon>
        <taxon>Sar</taxon>
        <taxon>Alveolata</taxon>
        <taxon>Colpodellida</taxon>
        <taxon>Chromeraceae</taxon>
        <taxon>Chromera</taxon>
    </lineage>
</organism>
<evidence type="ECO:0000256" key="3">
    <source>
        <dbReference type="SAM" id="MobiDB-lite"/>
    </source>
</evidence>
<dbReference type="Pfam" id="PF02230">
    <property type="entry name" value="Abhydrolase_2"/>
    <property type="match status" value="1"/>
</dbReference>
<proteinExistence type="predicted"/>
<evidence type="ECO:0000313" key="6">
    <source>
        <dbReference type="EMBL" id="CEM25828.1"/>
    </source>
</evidence>
<feature type="signal peptide" evidence="4">
    <location>
        <begin position="1"/>
        <end position="19"/>
    </location>
</feature>
<reference evidence="6" key="1">
    <citation type="submission" date="2014-11" db="EMBL/GenBank/DDBJ databases">
        <authorList>
            <person name="Otto D Thomas"/>
            <person name="Naeem Raeece"/>
        </authorList>
    </citation>
    <scope>NUCLEOTIDE SEQUENCE</scope>
</reference>
<dbReference type="EMBL" id="CDMZ01001020">
    <property type="protein sequence ID" value="CEM25828.1"/>
    <property type="molecule type" value="Genomic_DNA"/>
</dbReference>
<keyword evidence="2" id="KW-0378">Hydrolase</keyword>
<accession>A0A0G4GA22</accession>
<dbReference type="VEuPathDB" id="CryptoDB:Cvel_20944"/>
<dbReference type="AlphaFoldDB" id="A0A0G4GA22"/>
<dbReference type="InterPro" id="IPR003140">
    <property type="entry name" value="PLipase/COase/thioEstase"/>
</dbReference>
<keyword evidence="1 4" id="KW-0732">Signal</keyword>
<evidence type="ECO:0000259" key="5">
    <source>
        <dbReference type="Pfam" id="PF02230"/>
    </source>
</evidence>
<feature type="chain" id="PRO_5005190176" description="Phospholipase/carboxylesterase/thioesterase domain-containing protein" evidence="4">
    <location>
        <begin position="20"/>
        <end position="855"/>
    </location>
</feature>
<dbReference type="Gene3D" id="3.40.50.1820">
    <property type="entry name" value="alpha/beta hydrolase"/>
    <property type="match status" value="1"/>
</dbReference>
<dbReference type="SUPFAM" id="SSF53474">
    <property type="entry name" value="alpha/beta-Hydrolases"/>
    <property type="match status" value="1"/>
</dbReference>
<evidence type="ECO:0000256" key="1">
    <source>
        <dbReference type="ARBA" id="ARBA00022729"/>
    </source>
</evidence>
<feature type="region of interest" description="Disordered" evidence="3">
    <location>
        <begin position="633"/>
        <end position="692"/>
    </location>
</feature>